<dbReference type="EMBL" id="UINC01209562">
    <property type="protein sequence ID" value="SVE32630.1"/>
    <property type="molecule type" value="Genomic_DNA"/>
</dbReference>
<feature type="region of interest" description="Disordered" evidence="1">
    <location>
        <begin position="1"/>
        <end position="28"/>
    </location>
</feature>
<name>A0A383CKN9_9ZZZZ</name>
<evidence type="ECO:0000256" key="1">
    <source>
        <dbReference type="SAM" id="MobiDB-lite"/>
    </source>
</evidence>
<feature type="compositionally biased region" description="Basic and acidic residues" evidence="1">
    <location>
        <begin position="1"/>
        <end position="11"/>
    </location>
</feature>
<accession>A0A383CKN9</accession>
<feature type="compositionally biased region" description="Basic and acidic residues" evidence="1">
    <location>
        <begin position="19"/>
        <end position="28"/>
    </location>
</feature>
<gene>
    <name evidence="2" type="ORF">METZ01_LOCUS485484</name>
</gene>
<dbReference type="AlphaFoldDB" id="A0A383CKN9"/>
<proteinExistence type="predicted"/>
<sequence length="28" mass="3158">VEKEQENEKAYAEGQTDMTLKEERSSGA</sequence>
<evidence type="ECO:0000313" key="2">
    <source>
        <dbReference type="EMBL" id="SVE32630.1"/>
    </source>
</evidence>
<reference evidence="2" key="1">
    <citation type="submission" date="2018-05" db="EMBL/GenBank/DDBJ databases">
        <authorList>
            <person name="Lanie J.A."/>
            <person name="Ng W.-L."/>
            <person name="Kazmierczak K.M."/>
            <person name="Andrzejewski T.M."/>
            <person name="Davidsen T.M."/>
            <person name="Wayne K.J."/>
            <person name="Tettelin H."/>
            <person name="Glass J.I."/>
            <person name="Rusch D."/>
            <person name="Podicherti R."/>
            <person name="Tsui H.-C.T."/>
            <person name="Winkler M.E."/>
        </authorList>
    </citation>
    <scope>NUCLEOTIDE SEQUENCE</scope>
</reference>
<feature type="non-terminal residue" evidence="2">
    <location>
        <position position="1"/>
    </location>
</feature>
<protein>
    <submittedName>
        <fullName evidence="2">Uncharacterized protein</fullName>
    </submittedName>
</protein>
<organism evidence="2">
    <name type="scientific">marine metagenome</name>
    <dbReference type="NCBI Taxonomy" id="408172"/>
    <lineage>
        <taxon>unclassified sequences</taxon>
        <taxon>metagenomes</taxon>
        <taxon>ecological metagenomes</taxon>
    </lineage>
</organism>